<dbReference type="CDD" id="cd08977">
    <property type="entry name" value="SusD"/>
    <property type="match status" value="1"/>
</dbReference>
<evidence type="ECO:0000313" key="8">
    <source>
        <dbReference type="EMBL" id="GAA4848813.1"/>
    </source>
</evidence>
<evidence type="ECO:0000259" key="6">
    <source>
        <dbReference type="Pfam" id="PF07980"/>
    </source>
</evidence>
<evidence type="ECO:0000259" key="7">
    <source>
        <dbReference type="Pfam" id="PF14322"/>
    </source>
</evidence>
<keyword evidence="5" id="KW-0998">Cell outer membrane</keyword>
<dbReference type="Proteomes" id="UP001500298">
    <property type="component" value="Unassembled WGS sequence"/>
</dbReference>
<gene>
    <name evidence="8" type="ORF">GCM10023331_36960</name>
</gene>
<evidence type="ECO:0000256" key="2">
    <source>
        <dbReference type="ARBA" id="ARBA00006275"/>
    </source>
</evidence>
<comment type="subcellular location">
    <subcellularLocation>
        <location evidence="1">Cell outer membrane</location>
    </subcellularLocation>
</comment>
<dbReference type="InterPro" id="IPR011990">
    <property type="entry name" value="TPR-like_helical_dom_sf"/>
</dbReference>
<name>A0ABP9DNV7_9BACT</name>
<reference evidence="9" key="1">
    <citation type="journal article" date="2019" name="Int. J. Syst. Evol. Microbiol.">
        <title>The Global Catalogue of Microorganisms (GCM) 10K type strain sequencing project: providing services to taxonomists for standard genome sequencing and annotation.</title>
        <authorList>
            <consortium name="The Broad Institute Genomics Platform"/>
            <consortium name="The Broad Institute Genome Sequencing Center for Infectious Disease"/>
            <person name="Wu L."/>
            <person name="Ma J."/>
        </authorList>
    </citation>
    <scope>NUCLEOTIDE SEQUENCE [LARGE SCALE GENOMIC DNA]</scope>
    <source>
        <strain evidence="9">JCM 18326</strain>
    </source>
</reference>
<comment type="similarity">
    <text evidence="2">Belongs to the SusD family.</text>
</comment>
<evidence type="ECO:0000256" key="1">
    <source>
        <dbReference type="ARBA" id="ARBA00004442"/>
    </source>
</evidence>
<feature type="domain" description="RagB/SusD" evidence="6">
    <location>
        <begin position="315"/>
        <end position="448"/>
    </location>
</feature>
<evidence type="ECO:0000256" key="4">
    <source>
        <dbReference type="ARBA" id="ARBA00023136"/>
    </source>
</evidence>
<dbReference type="PROSITE" id="PS51257">
    <property type="entry name" value="PROKAR_LIPOPROTEIN"/>
    <property type="match status" value="1"/>
</dbReference>
<dbReference type="Pfam" id="PF14322">
    <property type="entry name" value="SusD-like_3"/>
    <property type="match status" value="1"/>
</dbReference>
<sequence>MRKILNYTLCLGLMTATLSCESFLDEKPISALGDNGFYQNDGEVEAAVYAIYDGLQEVVQEEYALTEMRSDNSGTKNSEGEWAQFENLNIDINNSVVARYWANYYKVIFRANTILENLDAVKDESLRQQFEGEAKFARAMGHFYLVSLFGDIPLIDKVVYTSNQEAFARVASSAVYTAITNDLTEAAALLLDRGAVAEGRATKGAAQALLAKVYLTQGMYAEAKGLLDALMSSGSYALVDDFNDVFYNELNDEIIFAIQYLDDNEAESQIFSLEFTALGKASGLNYATNDLQDLYVAEDLRLATTLTEDKRATAKFLTQSSNAELCGNDWIVLRYSDVLLMYAEAILAGGNATTDAAALSAVNAVRARAGLADLTEVTKENLLLERRLEFAFENQRWFDLQRFGVAEQVLSAFAQAEGFTFEPTSLLLPIPQREINVSSGLLEQNPGYAGGN</sequence>
<dbReference type="Pfam" id="PF07980">
    <property type="entry name" value="SusD_RagB"/>
    <property type="match status" value="1"/>
</dbReference>
<keyword evidence="4" id="KW-0472">Membrane</keyword>
<keyword evidence="9" id="KW-1185">Reference proteome</keyword>
<organism evidence="8 9">
    <name type="scientific">Algivirga pacifica</name>
    <dbReference type="NCBI Taxonomy" id="1162670"/>
    <lineage>
        <taxon>Bacteria</taxon>
        <taxon>Pseudomonadati</taxon>
        <taxon>Bacteroidota</taxon>
        <taxon>Cytophagia</taxon>
        <taxon>Cytophagales</taxon>
        <taxon>Flammeovirgaceae</taxon>
        <taxon>Algivirga</taxon>
    </lineage>
</organism>
<proteinExistence type="inferred from homology"/>
<dbReference type="InterPro" id="IPR012944">
    <property type="entry name" value="SusD_RagB_dom"/>
</dbReference>
<dbReference type="InterPro" id="IPR033985">
    <property type="entry name" value="SusD-like_N"/>
</dbReference>
<dbReference type="EMBL" id="BAABJX010000059">
    <property type="protein sequence ID" value="GAA4848813.1"/>
    <property type="molecule type" value="Genomic_DNA"/>
</dbReference>
<accession>A0ABP9DNV7</accession>
<evidence type="ECO:0000313" key="9">
    <source>
        <dbReference type="Proteomes" id="UP001500298"/>
    </source>
</evidence>
<comment type="caution">
    <text evidence="8">The sequence shown here is derived from an EMBL/GenBank/DDBJ whole genome shotgun (WGS) entry which is preliminary data.</text>
</comment>
<evidence type="ECO:0000256" key="3">
    <source>
        <dbReference type="ARBA" id="ARBA00022729"/>
    </source>
</evidence>
<evidence type="ECO:0000256" key="5">
    <source>
        <dbReference type="ARBA" id="ARBA00023237"/>
    </source>
</evidence>
<dbReference type="RefSeq" id="WP_345374544.1">
    <property type="nucleotide sequence ID" value="NZ_BAABJX010000059.1"/>
</dbReference>
<keyword evidence="3" id="KW-0732">Signal</keyword>
<feature type="domain" description="SusD-like N-terminal" evidence="7">
    <location>
        <begin position="23"/>
        <end position="215"/>
    </location>
</feature>
<dbReference type="SUPFAM" id="SSF48452">
    <property type="entry name" value="TPR-like"/>
    <property type="match status" value="1"/>
</dbReference>
<dbReference type="Gene3D" id="1.25.40.390">
    <property type="match status" value="1"/>
</dbReference>
<protein>
    <submittedName>
        <fullName evidence="8">RagB/SusD family nutrient uptake outer membrane protein</fullName>
    </submittedName>
</protein>